<proteinExistence type="predicted"/>
<dbReference type="HOGENOM" id="CLU_2314124_0_0_11"/>
<name>D4TZA3_9ACTO</name>
<evidence type="ECO:0000313" key="3">
    <source>
        <dbReference type="Proteomes" id="UP000003150"/>
    </source>
</evidence>
<dbReference type="EMBL" id="ACYT02000035">
    <property type="protein sequence ID" value="EFF79762.1"/>
    <property type="molecule type" value="Genomic_DNA"/>
</dbReference>
<organism evidence="2 3">
    <name type="scientific">Schaalia odontolytica F0309</name>
    <dbReference type="NCBI Taxonomy" id="649742"/>
    <lineage>
        <taxon>Bacteria</taxon>
        <taxon>Bacillati</taxon>
        <taxon>Actinomycetota</taxon>
        <taxon>Actinomycetes</taxon>
        <taxon>Actinomycetales</taxon>
        <taxon>Actinomycetaceae</taxon>
        <taxon>Schaalia</taxon>
    </lineage>
</organism>
<feature type="region of interest" description="Disordered" evidence="1">
    <location>
        <begin position="66"/>
        <end position="99"/>
    </location>
</feature>
<comment type="caution">
    <text evidence="2">The sequence shown here is derived from an EMBL/GenBank/DDBJ whole genome shotgun (WGS) entry which is preliminary data.</text>
</comment>
<evidence type="ECO:0000256" key="1">
    <source>
        <dbReference type="SAM" id="MobiDB-lite"/>
    </source>
</evidence>
<feature type="compositionally biased region" description="Basic and acidic residues" evidence="1">
    <location>
        <begin position="68"/>
        <end position="81"/>
    </location>
</feature>
<reference evidence="2 3" key="1">
    <citation type="submission" date="2009-10" db="EMBL/GenBank/DDBJ databases">
        <authorList>
            <person name="Weinstock G."/>
            <person name="Sodergren E."/>
            <person name="Clifton S."/>
            <person name="Fulton L."/>
            <person name="Fulton B."/>
            <person name="Courtney L."/>
            <person name="Fronick C."/>
            <person name="Harrison M."/>
            <person name="Strong C."/>
            <person name="Farmer C."/>
            <person name="Delahaunty K."/>
            <person name="Markovic C."/>
            <person name="Hall O."/>
            <person name="Minx P."/>
            <person name="Tomlinson C."/>
            <person name="Mitreva M."/>
            <person name="Nelson J."/>
            <person name="Hou S."/>
            <person name="Wollam A."/>
            <person name="Pepin K.H."/>
            <person name="Johnson M."/>
            <person name="Bhonagiri V."/>
            <person name="Nash W.E."/>
            <person name="Warren W."/>
            <person name="Chinwalla A."/>
            <person name="Mardis E.R."/>
            <person name="Wilson R.K."/>
        </authorList>
    </citation>
    <scope>NUCLEOTIDE SEQUENCE [LARGE SCALE GENOMIC DNA]</scope>
    <source>
        <strain evidence="2 3">F0309</strain>
    </source>
</reference>
<evidence type="ECO:0000313" key="2">
    <source>
        <dbReference type="EMBL" id="EFF79762.1"/>
    </source>
</evidence>
<accession>D4TZA3</accession>
<protein>
    <submittedName>
        <fullName evidence="2">Uncharacterized protein</fullName>
    </submittedName>
</protein>
<gene>
    <name evidence="2" type="ORF">HMPREF0970_01283</name>
</gene>
<dbReference type="AlphaFoldDB" id="D4TZA3"/>
<dbReference type="Proteomes" id="UP000003150">
    <property type="component" value="Unassembled WGS sequence"/>
</dbReference>
<sequence length="99" mass="9562">MAGRPVGAVAHGGNLHAGLDGRGAPAFNGVAHDDGACGTGGAAGVVRRTIVDNNEEVNAGYGAACAHGGRDGASDVVRSDDGGDSLRLGTSRSGGIVHD</sequence>